<dbReference type="NCBIfam" id="TIGR00435">
    <property type="entry name" value="cysS"/>
    <property type="match status" value="1"/>
</dbReference>
<dbReference type="Gene3D" id="1.20.120.1910">
    <property type="entry name" value="Cysteine-tRNA ligase, C-terminal anti-codon recognition domain"/>
    <property type="match status" value="1"/>
</dbReference>
<reference evidence="12 13" key="1">
    <citation type="journal article" date="2017" name="ISME J.">
        <title>Energy and carbon metabolisms in a deep terrestrial subsurface fluid microbial community.</title>
        <authorList>
            <person name="Momper L."/>
            <person name="Jungbluth S.P."/>
            <person name="Lee M.D."/>
            <person name="Amend J.P."/>
        </authorList>
    </citation>
    <scope>NUCLEOTIDE SEQUENCE [LARGE SCALE GENOMIC DNA]</scope>
    <source>
        <strain evidence="12">SURF_46</strain>
    </source>
</reference>
<feature type="domain" description="Cysteinyl-tRNA ligase anticodon binding" evidence="11">
    <location>
        <begin position="412"/>
        <end position="452"/>
    </location>
</feature>
<evidence type="ECO:0000256" key="6">
    <source>
        <dbReference type="ARBA" id="ARBA00022840"/>
    </source>
</evidence>
<evidence type="ECO:0000313" key="13">
    <source>
        <dbReference type="Proteomes" id="UP000265540"/>
    </source>
</evidence>
<keyword evidence="4 9" id="KW-0547">Nucleotide-binding</keyword>
<dbReference type="InterPro" id="IPR014729">
    <property type="entry name" value="Rossmann-like_a/b/a_fold"/>
</dbReference>
<comment type="subcellular location">
    <subcellularLocation>
        <location evidence="9">Cytoplasm</location>
    </subcellularLocation>
</comment>
<dbReference type="GO" id="GO:0004817">
    <property type="term" value="F:cysteine-tRNA ligase activity"/>
    <property type="evidence" value="ECO:0007669"/>
    <property type="project" value="UniProtKB-UniRule"/>
</dbReference>
<dbReference type="CDD" id="cd00672">
    <property type="entry name" value="CysRS_core"/>
    <property type="match status" value="1"/>
</dbReference>
<dbReference type="GO" id="GO:0008270">
    <property type="term" value="F:zinc ion binding"/>
    <property type="evidence" value="ECO:0007669"/>
    <property type="project" value="UniProtKB-UniRule"/>
</dbReference>
<evidence type="ECO:0000256" key="8">
    <source>
        <dbReference type="ARBA" id="ARBA00023146"/>
    </source>
</evidence>
<evidence type="ECO:0000256" key="9">
    <source>
        <dbReference type="HAMAP-Rule" id="MF_00041"/>
    </source>
</evidence>
<dbReference type="GO" id="GO:0005524">
    <property type="term" value="F:ATP binding"/>
    <property type="evidence" value="ECO:0007669"/>
    <property type="project" value="UniProtKB-UniRule"/>
</dbReference>
<evidence type="ECO:0000256" key="3">
    <source>
        <dbReference type="ARBA" id="ARBA00022723"/>
    </source>
</evidence>
<dbReference type="InterPro" id="IPR056411">
    <property type="entry name" value="CysS_C"/>
</dbReference>
<name>A0A3A4ZFY1_UNCKA</name>
<organism evidence="12 13">
    <name type="scientific">candidate division WWE3 bacterium</name>
    <dbReference type="NCBI Taxonomy" id="2053526"/>
    <lineage>
        <taxon>Bacteria</taxon>
        <taxon>Katanobacteria</taxon>
    </lineage>
</organism>
<gene>
    <name evidence="9" type="primary">cysS</name>
    <name evidence="12" type="ORF">C4561_00950</name>
</gene>
<sequence>MAIRIYNSLTRKVEDFKPLNPDVVSIYLCGPTVYDYVSIGNYRTYMLGDFVHRTFLSNNYKVKYIMNFTDVGHMTGDNAGDADVGKDRLEIAAEREGRSAKDLADYYINDFLSGYDSLNIIKPHKFTRATEYIGDQIALVRELEKKGFTYRISDGVYFDTSRFEKYGQLSGLSPDTIKEGARVEPNPEKRNASDFALWKFSPKDEKRWQEWDSPWGVGFPGWHVECSAMAMKELGDTIDLHLGGEDLRMIHHQNEIAQSECASGKEFVKYWMHGAFLQVDGGRMGRSIGNAYTMTDIEEKGYDPLALRYLYMTAHYRSSLNFTWESLQNAQNSLKHLYDILSGYKEAEKAQPSERHLASFMEVLNDDINIPESLAICWEMLKSNLSEPVKLATILQMDKVLGLKLEDSIGYEIPEEVLNLVKTRLEYRKNGIWDKADLVRRQINDLGYVVEDLPNDKFKVRRKI</sequence>
<comment type="catalytic activity">
    <reaction evidence="9">
        <text>tRNA(Cys) + L-cysteine + ATP = L-cysteinyl-tRNA(Cys) + AMP + diphosphate</text>
        <dbReference type="Rhea" id="RHEA:17773"/>
        <dbReference type="Rhea" id="RHEA-COMP:9661"/>
        <dbReference type="Rhea" id="RHEA-COMP:9679"/>
        <dbReference type="ChEBI" id="CHEBI:30616"/>
        <dbReference type="ChEBI" id="CHEBI:33019"/>
        <dbReference type="ChEBI" id="CHEBI:35235"/>
        <dbReference type="ChEBI" id="CHEBI:78442"/>
        <dbReference type="ChEBI" id="CHEBI:78517"/>
        <dbReference type="ChEBI" id="CHEBI:456215"/>
        <dbReference type="EC" id="6.1.1.16"/>
    </reaction>
</comment>
<dbReference type="SUPFAM" id="SSF47323">
    <property type="entry name" value="Anticodon-binding domain of a subclass of class I aminoacyl-tRNA synthetases"/>
    <property type="match status" value="1"/>
</dbReference>
<dbReference type="GO" id="GO:0006423">
    <property type="term" value="P:cysteinyl-tRNA aminoacylation"/>
    <property type="evidence" value="ECO:0007669"/>
    <property type="project" value="UniProtKB-UniRule"/>
</dbReference>
<dbReference type="InterPro" id="IPR032678">
    <property type="entry name" value="tRNA-synt_1_cat_dom"/>
</dbReference>
<keyword evidence="7 9" id="KW-0648">Protein biosynthesis</keyword>
<dbReference type="SUPFAM" id="SSF52374">
    <property type="entry name" value="Nucleotidylyl transferase"/>
    <property type="match status" value="1"/>
</dbReference>
<evidence type="ECO:0000256" key="7">
    <source>
        <dbReference type="ARBA" id="ARBA00022917"/>
    </source>
</evidence>
<feature type="binding site" evidence="9">
    <location>
        <position position="255"/>
    </location>
    <ligand>
        <name>Zn(2+)</name>
        <dbReference type="ChEBI" id="CHEBI:29105"/>
    </ligand>
</feature>
<keyword evidence="8 9" id="KW-0030">Aminoacyl-tRNA synthetase</keyword>
<keyword evidence="9" id="KW-0963">Cytoplasm</keyword>
<dbReference type="EC" id="6.1.1.16" evidence="9"/>
<comment type="caution">
    <text evidence="12">The sequence shown here is derived from an EMBL/GenBank/DDBJ whole genome shotgun (WGS) entry which is preliminary data.</text>
</comment>
<evidence type="ECO:0000256" key="1">
    <source>
        <dbReference type="ARBA" id="ARBA00011245"/>
    </source>
</evidence>
<dbReference type="PANTHER" id="PTHR10890:SF3">
    <property type="entry name" value="CYSTEINE--TRNA LIGASE, CYTOPLASMIC"/>
    <property type="match status" value="1"/>
</dbReference>
<keyword evidence="5 9" id="KW-0862">Zinc</keyword>
<dbReference type="PRINTS" id="PR00983">
    <property type="entry name" value="TRNASYNTHCYS"/>
</dbReference>
<dbReference type="InterPro" id="IPR009080">
    <property type="entry name" value="tRNAsynth_Ia_anticodon-bd"/>
</dbReference>
<evidence type="ECO:0000313" key="12">
    <source>
        <dbReference type="EMBL" id="RJR28055.1"/>
    </source>
</evidence>
<comment type="subunit">
    <text evidence="1 9">Monomer.</text>
</comment>
<dbReference type="HAMAP" id="MF_00041">
    <property type="entry name" value="Cys_tRNA_synth"/>
    <property type="match status" value="1"/>
</dbReference>
<feature type="binding site" evidence="9">
    <location>
        <position position="251"/>
    </location>
    <ligand>
        <name>Zn(2+)</name>
        <dbReference type="ChEBI" id="CHEBI:29105"/>
    </ligand>
</feature>
<proteinExistence type="inferred from homology"/>
<keyword evidence="2 9" id="KW-0436">Ligase</keyword>
<evidence type="ECO:0000256" key="4">
    <source>
        <dbReference type="ARBA" id="ARBA00022741"/>
    </source>
</evidence>
<protein>
    <recommendedName>
        <fullName evidence="9">Cysteine--tRNA ligase</fullName>
        <ecNumber evidence="9">6.1.1.16</ecNumber>
    </recommendedName>
    <alternativeName>
        <fullName evidence="9">Cysteinyl-tRNA synthetase</fullName>
        <shortName evidence="9">CysRS</shortName>
    </alternativeName>
</protein>
<keyword evidence="3 9" id="KW-0479">Metal-binding</keyword>
<comment type="caution">
    <text evidence="9">Lacks conserved residue(s) required for the propagation of feature annotation.</text>
</comment>
<dbReference type="Pfam" id="PF01406">
    <property type="entry name" value="tRNA-synt_1e"/>
    <property type="match status" value="1"/>
</dbReference>
<feature type="domain" description="tRNA synthetases class I catalytic" evidence="10">
    <location>
        <begin position="16"/>
        <end position="331"/>
    </location>
</feature>
<feature type="binding site" evidence="9">
    <location>
        <position position="29"/>
    </location>
    <ligand>
        <name>Zn(2+)</name>
        <dbReference type="ChEBI" id="CHEBI:29105"/>
    </ligand>
</feature>
<dbReference type="Gene3D" id="3.40.50.620">
    <property type="entry name" value="HUPs"/>
    <property type="match status" value="1"/>
</dbReference>
<evidence type="ECO:0000259" key="10">
    <source>
        <dbReference type="Pfam" id="PF01406"/>
    </source>
</evidence>
<comment type="cofactor">
    <cofactor evidence="9">
        <name>Zn(2+)</name>
        <dbReference type="ChEBI" id="CHEBI:29105"/>
    </cofactor>
    <text evidence="9">Binds 1 zinc ion per subunit.</text>
</comment>
<dbReference type="PANTHER" id="PTHR10890">
    <property type="entry name" value="CYSTEINYL-TRNA SYNTHETASE"/>
    <property type="match status" value="1"/>
</dbReference>
<comment type="similarity">
    <text evidence="9">Belongs to the class-I aminoacyl-tRNA synthetase family.</text>
</comment>
<dbReference type="EMBL" id="QZJF01000005">
    <property type="protein sequence ID" value="RJR28055.1"/>
    <property type="molecule type" value="Genomic_DNA"/>
</dbReference>
<dbReference type="InterPro" id="IPR024909">
    <property type="entry name" value="Cys-tRNA/MSH_ligase"/>
</dbReference>
<evidence type="ECO:0000256" key="2">
    <source>
        <dbReference type="ARBA" id="ARBA00022598"/>
    </source>
</evidence>
<feature type="binding site" evidence="9">
    <location>
        <position position="226"/>
    </location>
    <ligand>
        <name>Zn(2+)</name>
        <dbReference type="ChEBI" id="CHEBI:29105"/>
    </ligand>
</feature>
<keyword evidence="6 9" id="KW-0067">ATP-binding</keyword>
<accession>A0A3A4ZFY1</accession>
<evidence type="ECO:0000259" key="11">
    <source>
        <dbReference type="Pfam" id="PF23493"/>
    </source>
</evidence>
<dbReference type="Pfam" id="PF23493">
    <property type="entry name" value="CysS_C"/>
    <property type="match status" value="1"/>
</dbReference>
<dbReference type="AlphaFoldDB" id="A0A3A4ZFY1"/>
<dbReference type="InterPro" id="IPR015803">
    <property type="entry name" value="Cys-tRNA-ligase"/>
</dbReference>
<dbReference type="GO" id="GO:0005829">
    <property type="term" value="C:cytosol"/>
    <property type="evidence" value="ECO:0007669"/>
    <property type="project" value="TreeGrafter"/>
</dbReference>
<dbReference type="Proteomes" id="UP000265540">
    <property type="component" value="Unassembled WGS sequence"/>
</dbReference>
<evidence type="ECO:0000256" key="5">
    <source>
        <dbReference type="ARBA" id="ARBA00022833"/>
    </source>
</evidence>